<evidence type="ECO:0000256" key="1">
    <source>
        <dbReference type="ARBA" id="ARBA00004138"/>
    </source>
</evidence>
<dbReference type="GO" id="GO:0036064">
    <property type="term" value="C:ciliary basal body"/>
    <property type="evidence" value="ECO:0007669"/>
    <property type="project" value="TreeGrafter"/>
</dbReference>
<evidence type="ECO:0000256" key="4">
    <source>
        <dbReference type="ARBA" id="ARBA00023069"/>
    </source>
</evidence>
<feature type="non-terminal residue" evidence="7">
    <location>
        <position position="74"/>
    </location>
</feature>
<dbReference type="PANTHER" id="PTHR15722:SF7">
    <property type="entry name" value="INTRAFLAGELLAR TRANSPORT PROTEIN 140 HOMOLOG"/>
    <property type="match status" value="1"/>
</dbReference>
<dbReference type="Pfam" id="PF24762">
    <property type="entry name" value="TPR_IF140-IFT172"/>
    <property type="match status" value="1"/>
</dbReference>
<reference evidence="7 8" key="1">
    <citation type="submission" date="2020-02" db="EMBL/GenBank/DDBJ databases">
        <title>Draft genome sequence of Haematococcus lacustris strain NIES-144.</title>
        <authorList>
            <person name="Morimoto D."/>
            <person name="Nakagawa S."/>
            <person name="Yoshida T."/>
            <person name="Sawayama S."/>
        </authorList>
    </citation>
    <scope>NUCLEOTIDE SEQUENCE [LARGE SCALE GENOMIC DNA]</scope>
    <source>
        <strain evidence="7 8">NIES-144</strain>
    </source>
</reference>
<evidence type="ECO:0000313" key="8">
    <source>
        <dbReference type="Proteomes" id="UP000485058"/>
    </source>
</evidence>
<accession>A0A6A0A1Y2</accession>
<dbReference type="Proteomes" id="UP000485058">
    <property type="component" value="Unassembled WGS sequence"/>
</dbReference>
<keyword evidence="3" id="KW-0677">Repeat</keyword>
<keyword evidence="4" id="KW-0969">Cilium</keyword>
<dbReference type="GO" id="GO:0005930">
    <property type="term" value="C:axoneme"/>
    <property type="evidence" value="ECO:0007669"/>
    <property type="project" value="TreeGrafter"/>
</dbReference>
<keyword evidence="8" id="KW-1185">Reference proteome</keyword>
<keyword evidence="5" id="KW-0966">Cell projection</keyword>
<dbReference type="GO" id="GO:0030991">
    <property type="term" value="C:intraciliary transport particle A"/>
    <property type="evidence" value="ECO:0007669"/>
    <property type="project" value="TreeGrafter"/>
</dbReference>
<name>A0A6A0A1Y2_HAELA</name>
<dbReference type="AlphaFoldDB" id="A0A6A0A1Y2"/>
<protein>
    <submittedName>
        <fullName evidence="7">WD_REPEATS_REGION domain-containing protein</fullName>
    </submittedName>
</protein>
<dbReference type="InterPro" id="IPR056168">
    <property type="entry name" value="TPR_IF140/IFT172/WDR19"/>
</dbReference>
<evidence type="ECO:0000256" key="3">
    <source>
        <dbReference type="ARBA" id="ARBA00022737"/>
    </source>
</evidence>
<proteinExistence type="predicted"/>
<evidence type="ECO:0000256" key="2">
    <source>
        <dbReference type="ARBA" id="ARBA00022574"/>
    </source>
</evidence>
<dbReference type="PANTHER" id="PTHR15722">
    <property type="entry name" value="IFT140/172-RELATED"/>
    <property type="match status" value="1"/>
</dbReference>
<keyword evidence="2" id="KW-0853">WD repeat</keyword>
<comment type="subcellular location">
    <subcellularLocation>
        <location evidence="1">Cell projection</location>
        <location evidence="1">Cilium</location>
    </subcellularLocation>
</comment>
<sequence>ACGQWEKALEVAEKSDRIHLRTTHYAYAQHLEKVGDYLGAVKHFEAADCGAVEVTRMYYQGGMLDELETYINKQ</sequence>
<gene>
    <name evidence="7" type="ORF">HaLaN_23280</name>
</gene>
<comment type="caution">
    <text evidence="7">The sequence shown here is derived from an EMBL/GenBank/DDBJ whole genome shotgun (WGS) entry which is preliminary data.</text>
</comment>
<organism evidence="7 8">
    <name type="scientific">Haematococcus lacustris</name>
    <name type="common">Green alga</name>
    <name type="synonym">Haematococcus pluvialis</name>
    <dbReference type="NCBI Taxonomy" id="44745"/>
    <lineage>
        <taxon>Eukaryota</taxon>
        <taxon>Viridiplantae</taxon>
        <taxon>Chlorophyta</taxon>
        <taxon>core chlorophytes</taxon>
        <taxon>Chlorophyceae</taxon>
        <taxon>CS clade</taxon>
        <taxon>Chlamydomonadales</taxon>
        <taxon>Haematococcaceae</taxon>
        <taxon>Haematococcus</taxon>
    </lineage>
</organism>
<evidence type="ECO:0000313" key="7">
    <source>
        <dbReference type="EMBL" id="GFH25338.1"/>
    </source>
</evidence>
<evidence type="ECO:0000259" key="6">
    <source>
        <dbReference type="Pfam" id="PF24762"/>
    </source>
</evidence>
<dbReference type="EMBL" id="BLLF01002785">
    <property type="protein sequence ID" value="GFH25338.1"/>
    <property type="molecule type" value="Genomic_DNA"/>
</dbReference>
<feature type="non-terminal residue" evidence="7">
    <location>
        <position position="1"/>
    </location>
</feature>
<feature type="domain" description="IF140/IFT172/WDR19 TPR" evidence="6">
    <location>
        <begin position="3"/>
        <end position="73"/>
    </location>
</feature>
<dbReference type="GO" id="GO:0035721">
    <property type="term" value="P:intraciliary retrograde transport"/>
    <property type="evidence" value="ECO:0007669"/>
    <property type="project" value="TreeGrafter"/>
</dbReference>
<evidence type="ECO:0000256" key="5">
    <source>
        <dbReference type="ARBA" id="ARBA00023273"/>
    </source>
</evidence>